<gene>
    <name evidence="1" type="ORF">AYI68_g7346</name>
</gene>
<dbReference type="EMBL" id="LSSL01005969">
    <property type="protein sequence ID" value="OLY78601.1"/>
    <property type="molecule type" value="Genomic_DNA"/>
</dbReference>
<proteinExistence type="predicted"/>
<evidence type="ECO:0000313" key="2">
    <source>
        <dbReference type="Proteomes" id="UP000187455"/>
    </source>
</evidence>
<accession>A0A1R0GNX6</accession>
<dbReference type="Proteomes" id="UP000187455">
    <property type="component" value="Unassembled WGS sequence"/>
</dbReference>
<feature type="non-terminal residue" evidence="1">
    <location>
        <position position="8"/>
    </location>
</feature>
<organism evidence="1 2">
    <name type="scientific">Smittium mucronatum</name>
    <dbReference type="NCBI Taxonomy" id="133383"/>
    <lineage>
        <taxon>Eukaryota</taxon>
        <taxon>Fungi</taxon>
        <taxon>Fungi incertae sedis</taxon>
        <taxon>Zoopagomycota</taxon>
        <taxon>Kickxellomycotina</taxon>
        <taxon>Harpellomycetes</taxon>
        <taxon>Harpellales</taxon>
        <taxon>Legeriomycetaceae</taxon>
        <taxon>Smittium</taxon>
    </lineage>
</organism>
<keyword evidence="2" id="KW-1185">Reference proteome</keyword>
<name>A0A1R0GNX6_9FUNG</name>
<protein>
    <submittedName>
        <fullName evidence="1">Uncharacterized protein</fullName>
    </submittedName>
</protein>
<comment type="caution">
    <text evidence="1">The sequence shown here is derived from an EMBL/GenBank/DDBJ whole genome shotgun (WGS) entry which is preliminary data.</text>
</comment>
<sequence>MLTNPTFG</sequence>
<evidence type="ECO:0000313" key="1">
    <source>
        <dbReference type="EMBL" id="OLY78601.1"/>
    </source>
</evidence>
<reference evidence="1 2" key="1">
    <citation type="journal article" date="2016" name="Mol. Biol. Evol.">
        <title>Genome-Wide Survey of Gut Fungi (Harpellales) Reveals the First Horizontally Transferred Ubiquitin Gene from a Mosquito Host.</title>
        <authorList>
            <person name="Wang Y."/>
            <person name="White M.M."/>
            <person name="Kvist S."/>
            <person name="Moncalvo J.M."/>
        </authorList>
    </citation>
    <scope>NUCLEOTIDE SEQUENCE [LARGE SCALE GENOMIC DNA]</scope>
    <source>
        <strain evidence="1 2">ALG-7-W6</strain>
    </source>
</reference>